<keyword evidence="1" id="KW-0597">Phosphoprotein</keyword>
<feature type="modified residue" description="Phosphohistidine" evidence="1">
    <location>
        <position position="61"/>
    </location>
</feature>
<sequence>MVDEKRLEAAGIDYKIAMERFGDNEEIFEKFLYRFADNTHFTDGKKAYEQKDYDGVLKAIHALKGFSGTLAMEEVYQASSAVVDNIRKEEYDKLPQNMEWLEKEYQRVMQIYQDT</sequence>
<name>A0ABR7MVH3_9FIRM</name>
<dbReference type="Pfam" id="PF01627">
    <property type="entry name" value="Hpt"/>
    <property type="match status" value="1"/>
</dbReference>
<reference evidence="3 4" key="1">
    <citation type="submission" date="2020-08" db="EMBL/GenBank/DDBJ databases">
        <title>Genome public.</title>
        <authorList>
            <person name="Liu C."/>
            <person name="Sun Q."/>
        </authorList>
    </citation>
    <scope>NUCLEOTIDE SEQUENCE [LARGE SCALE GENOMIC DNA]</scope>
    <source>
        <strain evidence="3 4">BX3</strain>
    </source>
</reference>
<protein>
    <submittedName>
        <fullName evidence="3">Hpt domain-containing protein</fullName>
    </submittedName>
</protein>
<dbReference type="Proteomes" id="UP000637513">
    <property type="component" value="Unassembled WGS sequence"/>
</dbReference>
<dbReference type="EMBL" id="JACRSW010000027">
    <property type="protein sequence ID" value="MBC8557495.1"/>
    <property type="molecule type" value="Genomic_DNA"/>
</dbReference>
<dbReference type="RefSeq" id="WP_249304726.1">
    <property type="nucleotide sequence ID" value="NZ_JACRSW010000027.1"/>
</dbReference>
<keyword evidence="4" id="KW-1185">Reference proteome</keyword>
<evidence type="ECO:0000259" key="2">
    <source>
        <dbReference type="PROSITE" id="PS50894"/>
    </source>
</evidence>
<comment type="caution">
    <text evidence="3">The sequence shown here is derived from an EMBL/GenBank/DDBJ whole genome shotgun (WGS) entry which is preliminary data.</text>
</comment>
<proteinExistence type="predicted"/>
<dbReference type="SUPFAM" id="SSF47226">
    <property type="entry name" value="Histidine-containing phosphotransfer domain, HPT domain"/>
    <property type="match status" value="1"/>
</dbReference>
<evidence type="ECO:0000256" key="1">
    <source>
        <dbReference type="PROSITE-ProRule" id="PRU00110"/>
    </source>
</evidence>
<dbReference type="PROSITE" id="PS50894">
    <property type="entry name" value="HPT"/>
    <property type="match status" value="1"/>
</dbReference>
<organism evidence="3 4">
    <name type="scientific">Jutongia hominis</name>
    <dbReference type="NCBI Taxonomy" id="2763664"/>
    <lineage>
        <taxon>Bacteria</taxon>
        <taxon>Bacillati</taxon>
        <taxon>Bacillota</taxon>
        <taxon>Clostridia</taxon>
        <taxon>Lachnospirales</taxon>
        <taxon>Lachnospiraceae</taxon>
        <taxon>Jutongia</taxon>
    </lineage>
</organism>
<dbReference type="Gene3D" id="1.20.120.160">
    <property type="entry name" value="HPT domain"/>
    <property type="match status" value="1"/>
</dbReference>
<gene>
    <name evidence="3" type="ORF">H8700_07220</name>
</gene>
<evidence type="ECO:0000313" key="3">
    <source>
        <dbReference type="EMBL" id="MBC8557495.1"/>
    </source>
</evidence>
<feature type="domain" description="HPt" evidence="2">
    <location>
        <begin position="20"/>
        <end position="115"/>
    </location>
</feature>
<accession>A0ABR7MVH3</accession>
<dbReference type="InterPro" id="IPR008207">
    <property type="entry name" value="Sig_transdc_His_kin_Hpt_dom"/>
</dbReference>
<dbReference type="InterPro" id="IPR036641">
    <property type="entry name" value="HPT_dom_sf"/>
</dbReference>
<evidence type="ECO:0000313" key="4">
    <source>
        <dbReference type="Proteomes" id="UP000637513"/>
    </source>
</evidence>